<feature type="compositionally biased region" description="Basic and acidic residues" evidence="5">
    <location>
        <begin position="19"/>
        <end position="36"/>
    </location>
</feature>
<evidence type="ECO:0000256" key="5">
    <source>
        <dbReference type="SAM" id="MobiDB-lite"/>
    </source>
</evidence>
<dbReference type="InterPro" id="IPR035979">
    <property type="entry name" value="RBD_domain_sf"/>
</dbReference>
<feature type="compositionally biased region" description="Basic and acidic residues" evidence="5">
    <location>
        <begin position="128"/>
        <end position="149"/>
    </location>
</feature>
<evidence type="ECO:0000256" key="4">
    <source>
        <dbReference type="PROSITE-ProRule" id="PRU00176"/>
    </source>
</evidence>
<proteinExistence type="predicted"/>
<accession>A0A1D2VKW9</accession>
<dbReference type="SMART" id="SM00360">
    <property type="entry name" value="RRM"/>
    <property type="match status" value="1"/>
</dbReference>
<keyword evidence="3" id="KW-0508">mRNA splicing</keyword>
<name>A0A1D2VKW9_9ASCO</name>
<gene>
    <name evidence="7" type="ORF">ASCRUDRAFT_132714</name>
</gene>
<dbReference type="EMBL" id="KV454477">
    <property type="protein sequence ID" value="ODV62187.1"/>
    <property type="molecule type" value="Genomic_DNA"/>
</dbReference>
<evidence type="ECO:0000256" key="1">
    <source>
        <dbReference type="ARBA" id="ARBA00022664"/>
    </source>
</evidence>
<feature type="domain" description="RRM" evidence="6">
    <location>
        <begin position="397"/>
        <end position="469"/>
    </location>
</feature>
<feature type="compositionally biased region" description="Basic and acidic residues" evidence="5">
    <location>
        <begin position="45"/>
        <end position="90"/>
    </location>
</feature>
<evidence type="ECO:0000256" key="2">
    <source>
        <dbReference type="ARBA" id="ARBA00022884"/>
    </source>
</evidence>
<feature type="region of interest" description="Disordered" evidence="5">
    <location>
        <begin position="1"/>
        <end position="149"/>
    </location>
</feature>
<reference evidence="8" key="1">
    <citation type="submission" date="2016-05" db="EMBL/GenBank/DDBJ databases">
        <title>Comparative genomics of biotechnologically important yeasts.</title>
        <authorList>
            <consortium name="DOE Joint Genome Institute"/>
            <person name="Riley R."/>
            <person name="Haridas S."/>
            <person name="Wolfe K.H."/>
            <person name="Lopes M.R."/>
            <person name="Hittinger C.T."/>
            <person name="Goker M."/>
            <person name="Salamov A."/>
            <person name="Wisecaver J."/>
            <person name="Long T.M."/>
            <person name="Aerts A.L."/>
            <person name="Barry K."/>
            <person name="Choi C."/>
            <person name="Clum A."/>
            <person name="Coughlan A.Y."/>
            <person name="Deshpande S."/>
            <person name="Douglass A.P."/>
            <person name="Hanson S.J."/>
            <person name="Klenk H.-P."/>
            <person name="Labutti K."/>
            <person name="Lapidus A."/>
            <person name="Lindquist E."/>
            <person name="Lipzen A."/>
            <person name="Meier-Kolthoff J.P."/>
            <person name="Ohm R.A."/>
            <person name="Otillar R.P."/>
            <person name="Pangilinan J."/>
            <person name="Peng Y."/>
            <person name="Rokas A."/>
            <person name="Rosa C.A."/>
            <person name="Scheuner C."/>
            <person name="Sibirny A.A."/>
            <person name="Slot J.C."/>
            <person name="Stielow J.B."/>
            <person name="Sun H."/>
            <person name="Kurtzman C.P."/>
            <person name="Blackwell M."/>
            <person name="Grigoriev I.V."/>
            <person name="Jeffries T.W."/>
        </authorList>
    </citation>
    <scope>NUCLEOTIDE SEQUENCE [LARGE SCALE GENOMIC DNA]</scope>
    <source>
        <strain evidence="8">DSM 1968</strain>
    </source>
</reference>
<evidence type="ECO:0000259" key="6">
    <source>
        <dbReference type="PROSITE" id="PS50102"/>
    </source>
</evidence>
<dbReference type="FunCoup" id="A0A1D2VKW9">
    <property type="interactions" value="148"/>
</dbReference>
<keyword evidence="8" id="KW-1185">Reference proteome</keyword>
<dbReference type="Proteomes" id="UP000095038">
    <property type="component" value="Unassembled WGS sequence"/>
</dbReference>
<dbReference type="Gene3D" id="3.30.70.330">
    <property type="match status" value="2"/>
</dbReference>
<dbReference type="OrthoDB" id="10266058at2759"/>
<keyword evidence="1" id="KW-0507">mRNA processing</keyword>
<organism evidence="7 8">
    <name type="scientific">Ascoidea rubescens DSM 1968</name>
    <dbReference type="NCBI Taxonomy" id="1344418"/>
    <lineage>
        <taxon>Eukaryota</taxon>
        <taxon>Fungi</taxon>
        <taxon>Dikarya</taxon>
        <taxon>Ascomycota</taxon>
        <taxon>Saccharomycotina</taxon>
        <taxon>Saccharomycetes</taxon>
        <taxon>Ascoideaceae</taxon>
        <taxon>Ascoidea</taxon>
    </lineage>
</organism>
<dbReference type="PANTHER" id="PTHR23139">
    <property type="entry name" value="RNA-BINDING PROTEIN"/>
    <property type="match status" value="1"/>
</dbReference>
<dbReference type="PROSITE" id="PS50102">
    <property type="entry name" value="RRM"/>
    <property type="match status" value="1"/>
</dbReference>
<sequence>MTDLKGSSNIPTGPRRFRERNDPRVSFKPSNDDFARRRPSRYHTRRGERSTEISRENSRERIQNRYIERLEESQRPRQTARERNGLDPRYRRSAYSRSRSTTPTRHYMSNSRSRSGSRSRSNQNLRSRSRDDYRSRSNRYSDKHSHLSNKVDPETVISIEKRDRSSYTLWDLKPQGFEEISAEKAKISGFFLLPGIRLNNNNSNNDNNNNQNFNIPKENGDNKLGLKFQPNLNDLNNNFNNIHNRKLQHQQQLDLRKFQNFLIDNVKNDATLKTITDPNSNVNCENSSNSKRILVRNLTDNSIAPQIIAYINDFLDSIHNFFFKNPIQSYVVLNNTIILQCQDFRIPSILIALDGRLIDHLNFRLSISRPDEYIIPNSTQTSDRKNSYWSIVPDSDSKLVISNIPLKYDDESLKQKISAISDIENLCLLKEKNNPNINKDIAFLTFKDWQNTSKYIEKLNSFELEGSKLICKRCCAGYQQNVQMNCLNLLNLVKGTDPSIHKKSNVLLILNSFNVGEILDKQSTAVNKESNSIIQKEIVEKVNSLESDFREECSKYGEVIDIKIPHLENIANFKKEIGANSNFGKIFIKFKNSEICSNVMKNISGRKYNDRLLLSTYFSESDFELDLFK</sequence>
<dbReference type="SUPFAM" id="SSF54928">
    <property type="entry name" value="RNA-binding domain, RBD"/>
    <property type="match status" value="1"/>
</dbReference>
<dbReference type="STRING" id="1344418.A0A1D2VKW9"/>
<feature type="compositionally biased region" description="Low complexity" evidence="5">
    <location>
        <begin position="93"/>
        <end position="126"/>
    </location>
</feature>
<dbReference type="GO" id="GO:0003723">
    <property type="term" value="F:RNA binding"/>
    <property type="evidence" value="ECO:0007669"/>
    <property type="project" value="UniProtKB-UniRule"/>
</dbReference>
<dbReference type="CDD" id="cd12232">
    <property type="entry name" value="RRM3_U2AF65"/>
    <property type="match status" value="1"/>
</dbReference>
<evidence type="ECO:0000256" key="3">
    <source>
        <dbReference type="ARBA" id="ARBA00023187"/>
    </source>
</evidence>
<evidence type="ECO:0000313" key="7">
    <source>
        <dbReference type="EMBL" id="ODV62187.1"/>
    </source>
</evidence>
<dbReference type="RefSeq" id="XP_020048494.1">
    <property type="nucleotide sequence ID" value="XM_020189050.1"/>
</dbReference>
<dbReference type="AlphaFoldDB" id="A0A1D2VKW9"/>
<dbReference type="Pfam" id="PF00076">
    <property type="entry name" value="RRM_1"/>
    <property type="match status" value="1"/>
</dbReference>
<evidence type="ECO:0000313" key="8">
    <source>
        <dbReference type="Proteomes" id="UP000095038"/>
    </source>
</evidence>
<dbReference type="InterPro" id="IPR000504">
    <property type="entry name" value="RRM_dom"/>
</dbReference>
<protein>
    <recommendedName>
        <fullName evidence="6">RRM domain-containing protein</fullName>
    </recommendedName>
</protein>
<dbReference type="InterPro" id="IPR012677">
    <property type="entry name" value="Nucleotide-bd_a/b_plait_sf"/>
</dbReference>
<feature type="compositionally biased region" description="Polar residues" evidence="5">
    <location>
        <begin position="1"/>
        <end position="11"/>
    </location>
</feature>
<keyword evidence="2 4" id="KW-0694">RNA-binding</keyword>
<dbReference type="InParanoid" id="A0A1D2VKW9"/>
<dbReference type="GO" id="GO:0008380">
    <property type="term" value="P:RNA splicing"/>
    <property type="evidence" value="ECO:0007669"/>
    <property type="project" value="UniProtKB-KW"/>
</dbReference>
<dbReference type="GeneID" id="30962686"/>
<dbReference type="GO" id="GO:0006397">
    <property type="term" value="P:mRNA processing"/>
    <property type="evidence" value="ECO:0007669"/>
    <property type="project" value="UniProtKB-KW"/>
</dbReference>